<reference evidence="2" key="1">
    <citation type="journal article" date="2019" name="Sci. Rep.">
        <title>Draft genome of Tanacetum cinerariifolium, the natural source of mosquito coil.</title>
        <authorList>
            <person name="Yamashiro T."/>
            <person name="Shiraishi A."/>
            <person name="Satake H."/>
            <person name="Nakayama K."/>
        </authorList>
    </citation>
    <scope>NUCLEOTIDE SEQUENCE</scope>
</reference>
<feature type="non-terminal residue" evidence="2">
    <location>
        <position position="1"/>
    </location>
</feature>
<accession>A0A699XD47</accession>
<protein>
    <submittedName>
        <fullName evidence="2">Uncharacterized protein</fullName>
    </submittedName>
</protein>
<sequence length="91" mass="9516">AAGAHSLGSRVRPFGVLAALVRGLSQPKRLAASATPEHPALSRRRPGKSSLWQAAAAYRPTTVFLPWLAGGRRASRPRTPGRQGAAQPGAQ</sequence>
<dbReference type="EMBL" id="BKCJ011828365">
    <property type="protein sequence ID" value="GFD56340.1"/>
    <property type="molecule type" value="Genomic_DNA"/>
</dbReference>
<feature type="non-terminal residue" evidence="2">
    <location>
        <position position="91"/>
    </location>
</feature>
<dbReference type="AlphaFoldDB" id="A0A699XD47"/>
<feature type="region of interest" description="Disordered" evidence="1">
    <location>
        <begin position="69"/>
        <end position="91"/>
    </location>
</feature>
<evidence type="ECO:0000256" key="1">
    <source>
        <dbReference type="SAM" id="MobiDB-lite"/>
    </source>
</evidence>
<evidence type="ECO:0000313" key="2">
    <source>
        <dbReference type="EMBL" id="GFD56340.1"/>
    </source>
</evidence>
<proteinExistence type="predicted"/>
<gene>
    <name evidence="2" type="ORF">Tci_928309</name>
</gene>
<name>A0A699XD47_TANCI</name>
<organism evidence="2">
    <name type="scientific">Tanacetum cinerariifolium</name>
    <name type="common">Dalmatian daisy</name>
    <name type="synonym">Chrysanthemum cinerariifolium</name>
    <dbReference type="NCBI Taxonomy" id="118510"/>
    <lineage>
        <taxon>Eukaryota</taxon>
        <taxon>Viridiplantae</taxon>
        <taxon>Streptophyta</taxon>
        <taxon>Embryophyta</taxon>
        <taxon>Tracheophyta</taxon>
        <taxon>Spermatophyta</taxon>
        <taxon>Magnoliopsida</taxon>
        <taxon>eudicotyledons</taxon>
        <taxon>Gunneridae</taxon>
        <taxon>Pentapetalae</taxon>
        <taxon>asterids</taxon>
        <taxon>campanulids</taxon>
        <taxon>Asterales</taxon>
        <taxon>Asteraceae</taxon>
        <taxon>Asteroideae</taxon>
        <taxon>Anthemideae</taxon>
        <taxon>Anthemidinae</taxon>
        <taxon>Tanacetum</taxon>
    </lineage>
</organism>
<feature type="region of interest" description="Disordered" evidence="1">
    <location>
        <begin position="28"/>
        <end position="49"/>
    </location>
</feature>
<comment type="caution">
    <text evidence="2">The sequence shown here is derived from an EMBL/GenBank/DDBJ whole genome shotgun (WGS) entry which is preliminary data.</text>
</comment>